<evidence type="ECO:0000313" key="3">
    <source>
        <dbReference type="Proteomes" id="UP000250266"/>
    </source>
</evidence>
<accession>A0A8E2JCB1</accession>
<protein>
    <submittedName>
        <fullName evidence="2">Uncharacterized protein</fullName>
    </submittedName>
</protein>
<keyword evidence="3" id="KW-1185">Reference proteome</keyword>
<feature type="chain" id="PRO_5034502213" evidence="1">
    <location>
        <begin position="19"/>
        <end position="241"/>
    </location>
</feature>
<proteinExistence type="predicted"/>
<sequence>MKASIIATTLSLLALTSAAPAIRSSRRQAIPSGTAILQFEIAPDTFTSDTEITIGSVLDLDAAPLSLLSIAIASTTGVSNPAAIVCEARDQSTVVGTFTVAQDVNFPSLQTITSITCDDTSVSKTGVTSTLAPVSTPIHIATPTVAPVSTLPVAVVTLEIQPDTFIQQSIPLNTVFETQEDVISATIASVTGANNANNVVCTADENNSSNVAGAFSLNETAIFANGAAVLISSITCAEHGA</sequence>
<name>A0A8E2JCB1_9PEZI</name>
<dbReference type="AlphaFoldDB" id="A0A8E2JCB1"/>
<organism evidence="2 3">
    <name type="scientific">Lepidopterella palustris CBS 459.81</name>
    <dbReference type="NCBI Taxonomy" id="1314670"/>
    <lineage>
        <taxon>Eukaryota</taxon>
        <taxon>Fungi</taxon>
        <taxon>Dikarya</taxon>
        <taxon>Ascomycota</taxon>
        <taxon>Pezizomycotina</taxon>
        <taxon>Dothideomycetes</taxon>
        <taxon>Pleosporomycetidae</taxon>
        <taxon>Mytilinidiales</taxon>
        <taxon>Argynnaceae</taxon>
        <taxon>Lepidopterella</taxon>
    </lineage>
</organism>
<gene>
    <name evidence="2" type="ORF">K432DRAFT_395840</name>
</gene>
<keyword evidence="1" id="KW-0732">Signal</keyword>
<dbReference type="EMBL" id="KV745149">
    <property type="protein sequence ID" value="OCK77162.1"/>
    <property type="molecule type" value="Genomic_DNA"/>
</dbReference>
<dbReference type="OrthoDB" id="3913803at2759"/>
<evidence type="ECO:0000256" key="1">
    <source>
        <dbReference type="SAM" id="SignalP"/>
    </source>
</evidence>
<evidence type="ECO:0000313" key="2">
    <source>
        <dbReference type="EMBL" id="OCK77162.1"/>
    </source>
</evidence>
<reference evidence="2 3" key="1">
    <citation type="journal article" date="2016" name="Nat. Commun.">
        <title>Ectomycorrhizal ecology is imprinted in the genome of the dominant symbiotic fungus Cenococcum geophilum.</title>
        <authorList>
            <consortium name="DOE Joint Genome Institute"/>
            <person name="Peter M."/>
            <person name="Kohler A."/>
            <person name="Ohm R.A."/>
            <person name="Kuo A."/>
            <person name="Krutzmann J."/>
            <person name="Morin E."/>
            <person name="Arend M."/>
            <person name="Barry K.W."/>
            <person name="Binder M."/>
            <person name="Choi C."/>
            <person name="Clum A."/>
            <person name="Copeland A."/>
            <person name="Grisel N."/>
            <person name="Haridas S."/>
            <person name="Kipfer T."/>
            <person name="LaButti K."/>
            <person name="Lindquist E."/>
            <person name="Lipzen A."/>
            <person name="Maire R."/>
            <person name="Meier B."/>
            <person name="Mihaltcheva S."/>
            <person name="Molinier V."/>
            <person name="Murat C."/>
            <person name="Poggeler S."/>
            <person name="Quandt C.A."/>
            <person name="Sperisen C."/>
            <person name="Tritt A."/>
            <person name="Tisserant E."/>
            <person name="Crous P.W."/>
            <person name="Henrissat B."/>
            <person name="Nehls U."/>
            <person name="Egli S."/>
            <person name="Spatafora J.W."/>
            <person name="Grigoriev I.V."/>
            <person name="Martin F.M."/>
        </authorList>
    </citation>
    <scope>NUCLEOTIDE SEQUENCE [LARGE SCALE GENOMIC DNA]</scope>
    <source>
        <strain evidence="2 3">CBS 459.81</strain>
    </source>
</reference>
<feature type="signal peptide" evidence="1">
    <location>
        <begin position="1"/>
        <end position="18"/>
    </location>
</feature>
<dbReference type="Proteomes" id="UP000250266">
    <property type="component" value="Unassembled WGS sequence"/>
</dbReference>